<dbReference type="GO" id="GO:0005524">
    <property type="term" value="F:ATP binding"/>
    <property type="evidence" value="ECO:0007669"/>
    <property type="project" value="UniProtKB-KW"/>
</dbReference>
<dbReference type="AlphaFoldDB" id="A0AAV7JC26"/>
<proteinExistence type="predicted"/>
<evidence type="ECO:0000256" key="2">
    <source>
        <dbReference type="ARBA" id="ARBA00022679"/>
    </source>
</evidence>
<accession>A0AAV7JC26</accession>
<evidence type="ECO:0000256" key="1">
    <source>
        <dbReference type="ARBA" id="ARBA00022527"/>
    </source>
</evidence>
<feature type="region of interest" description="Disordered" evidence="7">
    <location>
        <begin position="75"/>
        <end position="99"/>
    </location>
</feature>
<feature type="compositionally biased region" description="Pro residues" evidence="7">
    <location>
        <begin position="1"/>
        <end position="10"/>
    </location>
</feature>
<name>A0AAV7JC26_9METZ</name>
<evidence type="ECO:0000256" key="6">
    <source>
        <dbReference type="SAM" id="Coils"/>
    </source>
</evidence>
<dbReference type="GO" id="GO:0035556">
    <property type="term" value="P:intracellular signal transduction"/>
    <property type="evidence" value="ECO:0007669"/>
    <property type="project" value="TreeGrafter"/>
</dbReference>
<dbReference type="GO" id="GO:0004674">
    <property type="term" value="F:protein serine/threonine kinase activity"/>
    <property type="evidence" value="ECO:0007669"/>
    <property type="project" value="UniProtKB-KW"/>
</dbReference>
<dbReference type="GO" id="GO:0005634">
    <property type="term" value="C:nucleus"/>
    <property type="evidence" value="ECO:0007669"/>
    <property type="project" value="TreeGrafter"/>
</dbReference>
<dbReference type="EMBL" id="JAKMXF010000358">
    <property type="protein sequence ID" value="KAI6646253.1"/>
    <property type="molecule type" value="Genomic_DNA"/>
</dbReference>
<dbReference type="PANTHER" id="PTHR22974">
    <property type="entry name" value="MIXED LINEAGE PROTEIN KINASE"/>
    <property type="match status" value="1"/>
</dbReference>
<keyword evidence="1" id="KW-0723">Serine/threonine-protein kinase</keyword>
<organism evidence="8 9">
    <name type="scientific">Oopsacas minuta</name>
    <dbReference type="NCBI Taxonomy" id="111878"/>
    <lineage>
        <taxon>Eukaryota</taxon>
        <taxon>Metazoa</taxon>
        <taxon>Porifera</taxon>
        <taxon>Hexactinellida</taxon>
        <taxon>Hexasterophora</taxon>
        <taxon>Lyssacinosida</taxon>
        <taxon>Leucopsacidae</taxon>
        <taxon>Oopsacas</taxon>
    </lineage>
</organism>
<feature type="compositionally biased region" description="Low complexity" evidence="7">
    <location>
        <begin position="80"/>
        <end position="97"/>
    </location>
</feature>
<feature type="region of interest" description="Disordered" evidence="7">
    <location>
        <begin position="115"/>
        <end position="165"/>
    </location>
</feature>
<evidence type="ECO:0000256" key="5">
    <source>
        <dbReference type="ARBA" id="ARBA00022840"/>
    </source>
</evidence>
<keyword evidence="9" id="KW-1185">Reference proteome</keyword>
<feature type="region of interest" description="Disordered" evidence="7">
    <location>
        <begin position="1"/>
        <end position="20"/>
    </location>
</feature>
<comment type="caution">
    <text evidence="8">The sequence shown here is derived from an EMBL/GenBank/DDBJ whole genome shotgun (WGS) entry which is preliminary data.</text>
</comment>
<keyword evidence="5" id="KW-0067">ATP-binding</keyword>
<keyword evidence="3" id="KW-0547">Nucleotide-binding</keyword>
<dbReference type="Proteomes" id="UP001165289">
    <property type="component" value="Unassembled WGS sequence"/>
</dbReference>
<gene>
    <name evidence="8" type="ORF">LOD99_9337</name>
</gene>
<feature type="coiled-coil region" evidence="6">
    <location>
        <begin position="303"/>
        <end position="330"/>
    </location>
</feature>
<sequence>MNRPYSPGPESPSVHPVQPSIQLGLTNNNNNHSVLDNTDPQKLELLEAIMKGMPAHQDSNPTSTTQAYSNIQPVYPPILSQGSQNEHSSSQHSNSSGIRFSQGDDIVILSQSQNSINTSHDVTPAPSNTSFKSTRKRKYSDSDTPGSPSQSYTTPKSRASGSAPPISSYFQSLKIQKQQDPPSSPSIQSSPTFTLSVNEFVQTDLGLDGLKELEELRTKNSELSQSLAHSNHLLESREREFAVLQGRIDKCYVVMKELLLEKCRREKEQAMARSLANRIRLGTFSTERQGAHFVETWVEGSAFQELNKKSNNLVCQKEELEKQKKLLTKKKSASIVKTTKMSSDTEFQIPNRPLIDLDEVN</sequence>
<keyword evidence="6" id="KW-0175">Coiled coil</keyword>
<evidence type="ECO:0000256" key="4">
    <source>
        <dbReference type="ARBA" id="ARBA00022777"/>
    </source>
</evidence>
<reference evidence="8 9" key="1">
    <citation type="journal article" date="2023" name="BMC Biol.">
        <title>The compact genome of the sponge Oopsacas minuta (Hexactinellida) is lacking key metazoan core genes.</title>
        <authorList>
            <person name="Santini S."/>
            <person name="Schenkelaars Q."/>
            <person name="Jourda C."/>
            <person name="Duchesne M."/>
            <person name="Belahbib H."/>
            <person name="Rocher C."/>
            <person name="Selva M."/>
            <person name="Riesgo A."/>
            <person name="Vervoort M."/>
            <person name="Leys S.P."/>
            <person name="Kodjabachian L."/>
            <person name="Le Bivic A."/>
            <person name="Borchiellini C."/>
            <person name="Claverie J.M."/>
            <person name="Renard E."/>
        </authorList>
    </citation>
    <scope>NUCLEOTIDE SEQUENCE [LARGE SCALE GENOMIC DNA]</scope>
    <source>
        <strain evidence="8">SPO-2</strain>
    </source>
</reference>
<keyword evidence="2" id="KW-0808">Transferase</keyword>
<feature type="compositionally biased region" description="Polar residues" evidence="7">
    <location>
        <begin position="115"/>
        <end position="132"/>
    </location>
</feature>
<evidence type="ECO:0000256" key="3">
    <source>
        <dbReference type="ARBA" id="ARBA00022741"/>
    </source>
</evidence>
<evidence type="ECO:0000256" key="7">
    <source>
        <dbReference type="SAM" id="MobiDB-lite"/>
    </source>
</evidence>
<evidence type="ECO:0000313" key="8">
    <source>
        <dbReference type="EMBL" id="KAI6646253.1"/>
    </source>
</evidence>
<evidence type="ECO:0000313" key="9">
    <source>
        <dbReference type="Proteomes" id="UP001165289"/>
    </source>
</evidence>
<protein>
    <submittedName>
        <fullName evidence="8">Serine/threonine-protein kinase tousled-like protein</fullName>
    </submittedName>
</protein>
<keyword evidence="4 8" id="KW-0418">Kinase</keyword>
<dbReference type="PANTHER" id="PTHR22974:SF23">
    <property type="entry name" value="TOUSLED-LIKE KINASE, ISOFORM G"/>
    <property type="match status" value="1"/>
</dbReference>
<feature type="compositionally biased region" description="Polar residues" evidence="7">
    <location>
        <begin position="142"/>
        <end position="160"/>
    </location>
</feature>
<dbReference type="GO" id="GO:0007059">
    <property type="term" value="P:chromosome segregation"/>
    <property type="evidence" value="ECO:0007669"/>
    <property type="project" value="TreeGrafter"/>
</dbReference>